<keyword evidence="1" id="KW-0472">Membrane</keyword>
<keyword evidence="1" id="KW-0812">Transmembrane</keyword>
<name>A0AAP5LTV3_PAEAM</name>
<protein>
    <submittedName>
        <fullName evidence="2">Membrane protein</fullName>
    </submittedName>
</protein>
<accession>A0AAP5LTV3</accession>
<dbReference type="AlphaFoldDB" id="A0AAP5LTV3"/>
<evidence type="ECO:0000313" key="2">
    <source>
        <dbReference type="EMBL" id="MDR6726964.1"/>
    </source>
</evidence>
<feature type="transmembrane region" description="Helical" evidence="1">
    <location>
        <begin position="26"/>
        <end position="48"/>
    </location>
</feature>
<gene>
    <name evidence="2" type="ORF">J2W91_005489</name>
</gene>
<proteinExistence type="predicted"/>
<keyword evidence="1" id="KW-1133">Transmembrane helix</keyword>
<feature type="transmembrane region" description="Helical" evidence="1">
    <location>
        <begin position="80"/>
        <end position="99"/>
    </location>
</feature>
<evidence type="ECO:0000256" key="1">
    <source>
        <dbReference type="SAM" id="Phobius"/>
    </source>
</evidence>
<sequence length="108" mass="13298">MLNKRLMDLYPYKMKMIEMEWTSSTFGYLSIPMFIMGVIVYFFPDILYRCFVLLRYRRIKPNWEFEDNPPSGDIPRWVEVVLKICGIVMMLLGIVWFWFSEEFYAFWF</sequence>
<evidence type="ECO:0000313" key="3">
    <source>
        <dbReference type="Proteomes" id="UP001254832"/>
    </source>
</evidence>
<reference evidence="2" key="1">
    <citation type="submission" date="2023-07" db="EMBL/GenBank/DDBJ databases">
        <title>Sorghum-associated microbial communities from plants grown in Nebraska, USA.</title>
        <authorList>
            <person name="Schachtman D."/>
        </authorList>
    </citation>
    <scope>NUCLEOTIDE SEQUENCE</scope>
    <source>
        <strain evidence="2">BE80</strain>
    </source>
</reference>
<organism evidence="2 3">
    <name type="scientific">Paenibacillus amylolyticus</name>
    <dbReference type="NCBI Taxonomy" id="1451"/>
    <lineage>
        <taxon>Bacteria</taxon>
        <taxon>Bacillati</taxon>
        <taxon>Bacillota</taxon>
        <taxon>Bacilli</taxon>
        <taxon>Bacillales</taxon>
        <taxon>Paenibacillaceae</taxon>
        <taxon>Paenibacillus</taxon>
    </lineage>
</organism>
<dbReference type="EMBL" id="JAVDTR010000021">
    <property type="protein sequence ID" value="MDR6726964.1"/>
    <property type="molecule type" value="Genomic_DNA"/>
</dbReference>
<dbReference type="Proteomes" id="UP001254832">
    <property type="component" value="Unassembled WGS sequence"/>
</dbReference>
<comment type="caution">
    <text evidence="2">The sequence shown here is derived from an EMBL/GenBank/DDBJ whole genome shotgun (WGS) entry which is preliminary data.</text>
</comment>